<feature type="compositionally biased region" description="Basic and acidic residues" evidence="1">
    <location>
        <begin position="73"/>
        <end position="84"/>
    </location>
</feature>
<comment type="caution">
    <text evidence="3">The sequence shown here is derived from an EMBL/GenBank/DDBJ whole genome shotgun (WGS) entry which is preliminary data.</text>
</comment>
<evidence type="ECO:0000256" key="1">
    <source>
        <dbReference type="SAM" id="MobiDB-lite"/>
    </source>
</evidence>
<evidence type="ECO:0000256" key="2">
    <source>
        <dbReference type="SAM" id="Phobius"/>
    </source>
</evidence>
<organism evidence="3 4">
    <name type="scientific">Streptomyces hintoniae</name>
    <dbReference type="NCBI Taxonomy" id="3075521"/>
    <lineage>
        <taxon>Bacteria</taxon>
        <taxon>Bacillati</taxon>
        <taxon>Actinomycetota</taxon>
        <taxon>Actinomycetes</taxon>
        <taxon>Kitasatosporales</taxon>
        <taxon>Streptomycetaceae</taxon>
        <taxon>Streptomyces</taxon>
    </lineage>
</organism>
<evidence type="ECO:0000313" key="3">
    <source>
        <dbReference type="EMBL" id="MDT0474374.1"/>
    </source>
</evidence>
<sequence>MSDVPRTAPARPAGRQVSAMAPYYTVAAFLVLVTVGVYVIHRLNAQESGRVVAHRSAGFLHGLRRLRRSRTTGRPDDRATPPRP</sequence>
<name>A0ABU2UME8_9ACTN</name>
<proteinExistence type="predicted"/>
<accession>A0ABU2UME8</accession>
<reference evidence="3" key="1">
    <citation type="submission" date="2024-05" db="EMBL/GenBank/DDBJ databases">
        <title>30 novel species of actinomycetes from the DSMZ collection.</title>
        <authorList>
            <person name="Nouioui I."/>
        </authorList>
    </citation>
    <scope>NUCLEOTIDE SEQUENCE</scope>
    <source>
        <strain evidence="3">DSM 41014</strain>
    </source>
</reference>
<feature type="region of interest" description="Disordered" evidence="1">
    <location>
        <begin position="63"/>
        <end position="84"/>
    </location>
</feature>
<dbReference type="RefSeq" id="WP_311635901.1">
    <property type="nucleotide sequence ID" value="NZ_JAVRFF010000021.1"/>
</dbReference>
<keyword evidence="2" id="KW-0812">Transmembrane</keyword>
<evidence type="ECO:0000313" key="4">
    <source>
        <dbReference type="Proteomes" id="UP001180489"/>
    </source>
</evidence>
<feature type="transmembrane region" description="Helical" evidence="2">
    <location>
        <begin position="20"/>
        <end position="40"/>
    </location>
</feature>
<dbReference type="Proteomes" id="UP001180489">
    <property type="component" value="Unassembled WGS sequence"/>
</dbReference>
<gene>
    <name evidence="3" type="ORF">RM863_19820</name>
</gene>
<keyword evidence="2" id="KW-0472">Membrane</keyword>
<keyword evidence="4" id="KW-1185">Reference proteome</keyword>
<protein>
    <submittedName>
        <fullName evidence="3">Uncharacterized protein</fullName>
    </submittedName>
</protein>
<dbReference type="EMBL" id="JAVRFF010000021">
    <property type="protein sequence ID" value="MDT0474374.1"/>
    <property type="molecule type" value="Genomic_DNA"/>
</dbReference>
<keyword evidence="2" id="KW-1133">Transmembrane helix</keyword>